<dbReference type="PANTHER" id="PTHR19211:SF135">
    <property type="entry name" value="ATPASE, PUTATIVE (AFU_ORTHOLOGUE AFUA_1G16440)-RELATED"/>
    <property type="match status" value="1"/>
</dbReference>
<comment type="caution">
    <text evidence="6">The sequence shown here is derived from an EMBL/GenBank/DDBJ whole genome shotgun (WGS) entry which is preliminary data.</text>
</comment>
<dbReference type="Proteomes" id="UP000623467">
    <property type="component" value="Unassembled WGS sequence"/>
</dbReference>
<feature type="region of interest" description="Disordered" evidence="4">
    <location>
        <begin position="703"/>
        <end position="731"/>
    </location>
</feature>
<dbReference type="InterPro" id="IPR003439">
    <property type="entry name" value="ABC_transporter-like_ATP-bd"/>
</dbReference>
<evidence type="ECO:0000256" key="3">
    <source>
        <dbReference type="ARBA" id="ARBA00022840"/>
    </source>
</evidence>
<evidence type="ECO:0000313" key="6">
    <source>
        <dbReference type="EMBL" id="KAF7355682.1"/>
    </source>
</evidence>
<dbReference type="Gene3D" id="3.40.50.300">
    <property type="entry name" value="P-loop containing nucleotide triphosphate hydrolases"/>
    <property type="match status" value="2"/>
</dbReference>
<dbReference type="InterPro" id="IPR003593">
    <property type="entry name" value="AAA+_ATPase"/>
</dbReference>
<reference evidence="6" key="1">
    <citation type="submission" date="2020-05" db="EMBL/GenBank/DDBJ databases">
        <title>Mycena genomes resolve the evolution of fungal bioluminescence.</title>
        <authorList>
            <person name="Tsai I.J."/>
        </authorList>
    </citation>
    <scope>NUCLEOTIDE SEQUENCE</scope>
    <source>
        <strain evidence="6">160909Yilan</strain>
    </source>
</reference>
<feature type="compositionally biased region" description="Acidic residues" evidence="4">
    <location>
        <begin position="707"/>
        <end position="720"/>
    </location>
</feature>
<dbReference type="GO" id="GO:0005524">
    <property type="term" value="F:ATP binding"/>
    <property type="evidence" value="ECO:0007669"/>
    <property type="project" value="UniProtKB-KW"/>
</dbReference>
<dbReference type="FunFam" id="3.40.50.300:FF:000011">
    <property type="entry name" value="Putative ABC transporter ATP-binding component"/>
    <property type="match status" value="1"/>
</dbReference>
<dbReference type="PROSITE" id="PS50893">
    <property type="entry name" value="ABC_TRANSPORTER_2"/>
    <property type="match status" value="2"/>
</dbReference>
<feature type="domain" description="ABC transporter" evidence="5">
    <location>
        <begin position="16"/>
        <end position="356"/>
    </location>
</feature>
<dbReference type="OrthoDB" id="2110130at2759"/>
<keyword evidence="3 6" id="KW-0067">ATP-binding</keyword>
<evidence type="ECO:0000313" key="7">
    <source>
        <dbReference type="Proteomes" id="UP000623467"/>
    </source>
</evidence>
<evidence type="ECO:0000256" key="2">
    <source>
        <dbReference type="ARBA" id="ARBA00022741"/>
    </source>
</evidence>
<dbReference type="InterPro" id="IPR050611">
    <property type="entry name" value="ABCF"/>
</dbReference>
<name>A0A8H6YAQ6_9AGAR</name>
<keyword evidence="2" id="KW-0547">Nucleotide-binding</keyword>
<accession>A0A8H6YAQ6</accession>
<proteinExistence type="predicted"/>
<dbReference type="AlphaFoldDB" id="A0A8H6YAQ6"/>
<dbReference type="InterPro" id="IPR027417">
    <property type="entry name" value="P-loop_NTPase"/>
</dbReference>
<evidence type="ECO:0000259" key="5">
    <source>
        <dbReference type="PROSITE" id="PS50893"/>
    </source>
</evidence>
<dbReference type="PROSITE" id="PS00211">
    <property type="entry name" value="ABC_TRANSPORTER_1"/>
    <property type="match status" value="1"/>
</dbReference>
<dbReference type="PANTHER" id="PTHR19211">
    <property type="entry name" value="ATP-BINDING TRANSPORT PROTEIN-RELATED"/>
    <property type="match status" value="1"/>
</dbReference>
<feature type="domain" description="ABC transporter" evidence="5">
    <location>
        <begin position="462"/>
        <end position="716"/>
    </location>
</feature>
<sequence length="762" mass="84504">MAPKSKTASQNLNSIVATSQQSRFHTETLDTTLEIDLKGVTISIGERELISSSHLRLKQGSGKSTLLTAIADKLIPGLSPSIRILLLSQVEDSARATDGVESVSVLEHVVKGDKERQAAVEEFEGTFAFYCGYGPLTKATETTSLRETQRIVYELRLDARRRELQEAKKVASRRSGTRGKDARLEEIKAEENLKNAELLLENVDTADIEPDIMNQALDMLQNIQVTLELLETSSTEARAASILSGLGFTQEMVEGPYTSLSGGWRSRCSLATSLLVHSDVLLLDEPSNFLDLEAIIWLEGFLSSQSRTLVLISHDQDFLNNVVEETIILRNKKLEYFEGTPAAFETNERKKAKQLTSAQEALDKKREHVCCVTGVPIRYKAKESAKKTGDENRMRMVKSRQKKLDERWGAETSAKGTRFKLNRDMVGYFNSNRMDMESVVTEPRIKINIESPEKLRTAGDLIHFDAVEYRFPKAKKPFLEDITFTINQGGRCALVGDFVDPAVLFLRLTFDPGANGQGKSTIAKLIMGTLKPTKGNIVRHPLLKIGYYGQHSVEELSGPKAQSTSGKPVTALSYFMEHFAAQGETVVEQDARKCLGSFGLQGKIASDTPLVQLSGGQKVRLAIALIVFIPPPLLLLDEVTTHVDFHTIQALATALKTFSGAIIIITHDRWFPAPLLLAHGSFFHPYRWFSRVVIEGESLRQATQVDDASDESSSEEEDDATPPGKTYRVGGGKLKLMEKGMAQYVGIIERRLAKKKREDAKT</sequence>
<dbReference type="GO" id="GO:0016887">
    <property type="term" value="F:ATP hydrolysis activity"/>
    <property type="evidence" value="ECO:0007669"/>
    <property type="project" value="InterPro"/>
</dbReference>
<dbReference type="SUPFAM" id="SSF52540">
    <property type="entry name" value="P-loop containing nucleoside triphosphate hydrolases"/>
    <property type="match status" value="2"/>
</dbReference>
<protein>
    <submittedName>
        <fullName evidence="6">Iron complex transport system ATP-binding protein</fullName>
    </submittedName>
</protein>
<dbReference type="Pfam" id="PF00005">
    <property type="entry name" value="ABC_tran"/>
    <property type="match status" value="2"/>
</dbReference>
<keyword evidence="1" id="KW-0677">Repeat</keyword>
<evidence type="ECO:0000256" key="1">
    <source>
        <dbReference type="ARBA" id="ARBA00022737"/>
    </source>
</evidence>
<evidence type="ECO:0000256" key="4">
    <source>
        <dbReference type="SAM" id="MobiDB-lite"/>
    </source>
</evidence>
<keyword evidence="7" id="KW-1185">Reference proteome</keyword>
<dbReference type="EMBL" id="JACAZH010000011">
    <property type="protein sequence ID" value="KAF7355682.1"/>
    <property type="molecule type" value="Genomic_DNA"/>
</dbReference>
<gene>
    <name evidence="6" type="ORF">MSAN_01486000</name>
</gene>
<dbReference type="SMART" id="SM00382">
    <property type="entry name" value="AAA"/>
    <property type="match status" value="2"/>
</dbReference>
<organism evidence="6 7">
    <name type="scientific">Mycena sanguinolenta</name>
    <dbReference type="NCBI Taxonomy" id="230812"/>
    <lineage>
        <taxon>Eukaryota</taxon>
        <taxon>Fungi</taxon>
        <taxon>Dikarya</taxon>
        <taxon>Basidiomycota</taxon>
        <taxon>Agaricomycotina</taxon>
        <taxon>Agaricomycetes</taxon>
        <taxon>Agaricomycetidae</taxon>
        <taxon>Agaricales</taxon>
        <taxon>Marasmiineae</taxon>
        <taxon>Mycenaceae</taxon>
        <taxon>Mycena</taxon>
    </lineage>
</organism>
<dbReference type="CDD" id="cd03221">
    <property type="entry name" value="ABCF_EF-3"/>
    <property type="match status" value="1"/>
</dbReference>
<dbReference type="InterPro" id="IPR017871">
    <property type="entry name" value="ABC_transporter-like_CS"/>
</dbReference>